<sequence>MSPKKGETGRGLSAEFQQPYEEQLNVLHQATSFLSRYDIPDIAIHVYNWKHHKRQNQLGSRCRQPHEEIYLKAIKSISYRFVEICELPLMWPVSGSPSRKTTMTSAAEFAGNGSHTSLPSHCLTASGSLPPFTWLCEKSPSRKSVDWHTQHVAKPAQPIQFDQFIYRGIADPVFPPDSGNAPKTSMVKH</sequence>
<reference evidence="1 2" key="1">
    <citation type="submission" date="2013-11" db="EMBL/GenBank/DDBJ databases">
        <title>Opisthorchis viverrini - life in the bile duct.</title>
        <authorList>
            <person name="Young N.D."/>
            <person name="Nagarajan N."/>
            <person name="Lin S.J."/>
            <person name="Korhonen P.K."/>
            <person name="Jex A.R."/>
            <person name="Hall R.S."/>
            <person name="Safavi-Hemami H."/>
            <person name="Kaewkong W."/>
            <person name="Bertrand D."/>
            <person name="Gao S."/>
            <person name="Seet Q."/>
            <person name="Wongkham S."/>
            <person name="Teh B.T."/>
            <person name="Wongkham C."/>
            <person name="Intapan P.M."/>
            <person name="Maleewong W."/>
            <person name="Yang X."/>
            <person name="Hu M."/>
            <person name="Wang Z."/>
            <person name="Hofmann A."/>
            <person name="Sternberg P.W."/>
            <person name="Tan P."/>
            <person name="Wang J."/>
            <person name="Gasser R.B."/>
        </authorList>
    </citation>
    <scope>NUCLEOTIDE SEQUENCE [LARGE SCALE GENOMIC DNA]</scope>
</reference>
<evidence type="ECO:0000313" key="1">
    <source>
        <dbReference type="EMBL" id="KER27497.1"/>
    </source>
</evidence>
<keyword evidence="2" id="KW-1185">Reference proteome</keyword>
<dbReference type="CTD" id="20319640"/>
<accession>A0A074ZNX1</accession>
<organism evidence="1 2">
    <name type="scientific">Opisthorchis viverrini</name>
    <name type="common">Southeast Asian liver fluke</name>
    <dbReference type="NCBI Taxonomy" id="6198"/>
    <lineage>
        <taxon>Eukaryota</taxon>
        <taxon>Metazoa</taxon>
        <taxon>Spiralia</taxon>
        <taxon>Lophotrochozoa</taxon>
        <taxon>Platyhelminthes</taxon>
        <taxon>Trematoda</taxon>
        <taxon>Digenea</taxon>
        <taxon>Opisthorchiida</taxon>
        <taxon>Opisthorchiata</taxon>
        <taxon>Opisthorchiidae</taxon>
        <taxon>Opisthorchis</taxon>
    </lineage>
</organism>
<dbReference type="KEGG" id="ovi:T265_05458"/>
<name>A0A074ZNX1_OPIVI</name>
<evidence type="ECO:0000313" key="2">
    <source>
        <dbReference type="Proteomes" id="UP000054324"/>
    </source>
</evidence>
<dbReference type="EMBL" id="KL596721">
    <property type="protein sequence ID" value="KER27497.1"/>
    <property type="molecule type" value="Genomic_DNA"/>
</dbReference>
<gene>
    <name evidence="1" type="ORF">T265_05458</name>
</gene>
<proteinExistence type="predicted"/>
<dbReference type="RefSeq" id="XP_009168733.1">
    <property type="nucleotide sequence ID" value="XM_009170469.1"/>
</dbReference>
<dbReference type="GeneID" id="20319640"/>
<dbReference type="AlphaFoldDB" id="A0A074ZNX1"/>
<protein>
    <submittedName>
        <fullName evidence="1">Uncharacterized protein</fullName>
    </submittedName>
</protein>
<dbReference type="Proteomes" id="UP000054324">
    <property type="component" value="Unassembled WGS sequence"/>
</dbReference>